<keyword evidence="3" id="KW-1185">Reference proteome</keyword>
<comment type="caution">
    <text evidence="2">The sequence shown here is derived from an EMBL/GenBank/DDBJ whole genome shotgun (WGS) entry which is preliminary data.</text>
</comment>
<accession>A0A4Z2H4H8</accession>
<dbReference type="EMBL" id="SRLO01000328">
    <property type="protein sequence ID" value="TNN60758.1"/>
    <property type="molecule type" value="Genomic_DNA"/>
</dbReference>
<evidence type="ECO:0000313" key="3">
    <source>
        <dbReference type="Proteomes" id="UP000314294"/>
    </source>
</evidence>
<name>A0A4Z2H4H8_9TELE</name>
<protein>
    <submittedName>
        <fullName evidence="2">Uncharacterized protein</fullName>
    </submittedName>
</protein>
<organism evidence="2 3">
    <name type="scientific">Liparis tanakae</name>
    <name type="common">Tanaka's snailfish</name>
    <dbReference type="NCBI Taxonomy" id="230148"/>
    <lineage>
        <taxon>Eukaryota</taxon>
        <taxon>Metazoa</taxon>
        <taxon>Chordata</taxon>
        <taxon>Craniata</taxon>
        <taxon>Vertebrata</taxon>
        <taxon>Euteleostomi</taxon>
        <taxon>Actinopterygii</taxon>
        <taxon>Neopterygii</taxon>
        <taxon>Teleostei</taxon>
        <taxon>Neoteleostei</taxon>
        <taxon>Acanthomorphata</taxon>
        <taxon>Eupercaria</taxon>
        <taxon>Perciformes</taxon>
        <taxon>Cottioidei</taxon>
        <taxon>Cottales</taxon>
        <taxon>Liparidae</taxon>
        <taxon>Liparis</taxon>
    </lineage>
</organism>
<dbReference type="Proteomes" id="UP000314294">
    <property type="component" value="Unassembled WGS sequence"/>
</dbReference>
<dbReference type="AlphaFoldDB" id="A0A4Z2H4H8"/>
<feature type="compositionally biased region" description="Basic and acidic residues" evidence="1">
    <location>
        <begin position="100"/>
        <end position="135"/>
    </location>
</feature>
<proteinExistence type="predicted"/>
<evidence type="ECO:0000256" key="1">
    <source>
        <dbReference type="SAM" id="MobiDB-lite"/>
    </source>
</evidence>
<reference evidence="2 3" key="1">
    <citation type="submission" date="2019-03" db="EMBL/GenBank/DDBJ databases">
        <title>First draft genome of Liparis tanakae, snailfish: a comprehensive survey of snailfish specific genes.</title>
        <authorList>
            <person name="Kim W."/>
            <person name="Song I."/>
            <person name="Jeong J.-H."/>
            <person name="Kim D."/>
            <person name="Kim S."/>
            <person name="Ryu S."/>
            <person name="Song J.Y."/>
            <person name="Lee S.K."/>
        </authorList>
    </citation>
    <scope>NUCLEOTIDE SEQUENCE [LARGE SCALE GENOMIC DNA]</scope>
    <source>
        <tissue evidence="2">Muscle</tissue>
    </source>
</reference>
<gene>
    <name evidence="2" type="ORF">EYF80_029002</name>
</gene>
<evidence type="ECO:0000313" key="2">
    <source>
        <dbReference type="EMBL" id="TNN60758.1"/>
    </source>
</evidence>
<sequence length="142" mass="15501">MDGKLHPIREGKHGISDKCVSSGGSEGLGGDAVRENCFQRIKEKTTSSQEGDVCTNHDCCRRLKGGCSERLIGVCKCRATIISFLQPAKMGIPKRVNMSLEERTQASHAEGEGRRGVAQRETRAPISDSVDRAVAQEEEEEE</sequence>
<feature type="region of interest" description="Disordered" evidence="1">
    <location>
        <begin position="99"/>
        <end position="142"/>
    </location>
</feature>